<accession>A0ABV3FIQ6</accession>
<dbReference type="Proteomes" id="UP001551658">
    <property type="component" value="Unassembled WGS sequence"/>
</dbReference>
<keyword evidence="4" id="KW-1185">Reference proteome</keyword>
<protein>
    <recommendedName>
        <fullName evidence="5">MuF-like minor capsid protein</fullName>
    </recommendedName>
</protein>
<feature type="region of interest" description="Disordered" evidence="1">
    <location>
        <begin position="347"/>
        <end position="368"/>
    </location>
</feature>
<proteinExistence type="predicted"/>
<name>A0ABV3FIQ6_9NOCA</name>
<feature type="chain" id="PRO_5046318505" description="MuF-like minor capsid protein" evidence="2">
    <location>
        <begin position="24"/>
        <end position="368"/>
    </location>
</feature>
<organism evidence="3 4">
    <name type="scientific">Nocardia fusca</name>
    <dbReference type="NCBI Taxonomy" id="941183"/>
    <lineage>
        <taxon>Bacteria</taxon>
        <taxon>Bacillati</taxon>
        <taxon>Actinomycetota</taxon>
        <taxon>Actinomycetes</taxon>
        <taxon>Mycobacteriales</taxon>
        <taxon>Nocardiaceae</taxon>
        <taxon>Nocardia</taxon>
    </lineage>
</organism>
<dbReference type="EMBL" id="JBFAIH010000031">
    <property type="protein sequence ID" value="MEV0367517.1"/>
    <property type="molecule type" value="Genomic_DNA"/>
</dbReference>
<evidence type="ECO:0000256" key="1">
    <source>
        <dbReference type="SAM" id="MobiDB-lite"/>
    </source>
</evidence>
<reference evidence="3 4" key="1">
    <citation type="submission" date="2024-06" db="EMBL/GenBank/DDBJ databases">
        <title>The Natural Products Discovery Center: Release of the First 8490 Sequenced Strains for Exploring Actinobacteria Biosynthetic Diversity.</title>
        <authorList>
            <person name="Kalkreuter E."/>
            <person name="Kautsar S.A."/>
            <person name="Yang D."/>
            <person name="Bader C.D."/>
            <person name="Teijaro C.N."/>
            <person name="Fluegel L."/>
            <person name="Davis C.M."/>
            <person name="Simpson J.R."/>
            <person name="Lauterbach L."/>
            <person name="Steele A.D."/>
            <person name="Gui C."/>
            <person name="Meng S."/>
            <person name="Li G."/>
            <person name="Viehrig K."/>
            <person name="Ye F."/>
            <person name="Su P."/>
            <person name="Kiefer A.F."/>
            <person name="Nichols A."/>
            <person name="Cepeda A.J."/>
            <person name="Yan W."/>
            <person name="Fan B."/>
            <person name="Jiang Y."/>
            <person name="Adhikari A."/>
            <person name="Zheng C.-J."/>
            <person name="Schuster L."/>
            <person name="Cowan T.M."/>
            <person name="Smanski M.J."/>
            <person name="Chevrette M.G."/>
            <person name="De Carvalho L.P.S."/>
            <person name="Shen B."/>
        </authorList>
    </citation>
    <scope>NUCLEOTIDE SEQUENCE [LARGE SCALE GENOMIC DNA]</scope>
    <source>
        <strain evidence="3 4">NPDC050671</strain>
    </source>
</reference>
<dbReference type="RefSeq" id="WP_357987191.1">
    <property type="nucleotide sequence ID" value="NZ_JBFAIH010000031.1"/>
</dbReference>
<evidence type="ECO:0008006" key="5">
    <source>
        <dbReference type="Google" id="ProtNLM"/>
    </source>
</evidence>
<gene>
    <name evidence="3" type="ORF">AB0H72_33010</name>
</gene>
<evidence type="ECO:0000313" key="3">
    <source>
        <dbReference type="EMBL" id="MEV0367517.1"/>
    </source>
</evidence>
<sequence length="368" mass="39316">MTQPAAGKMTYAEAMALATAAYAAARAPQVAIPAATLAATIRAAAAATARIQEAAVASVRSRWQNINPYSDAEVDRFAADAGRVLVPAQRSVAQIAAAAQTRAFEAAGARGVTVSAAIPDDVRGARSRSAVEVVSAAERDQDPRRSRSRVSVSYAGAERQVAAEDARTSRVMVRVAGEYRYSRSQGRSHEQALAAADNRIRVIVDGNLQVARALVEESALENLRRDIADGVVDLDRGDPIGYRRVIHPELSTGGVCGLCVVAADRKYKIGELKAVHNLCKCTVLPIFEDYDPGEELNGDDLDLLYEAAGGNTRDRLKRTRYRLVDHSELGPLLVPQNKGEAVPYFRVPDNPSGEAEETQAPAEVLASA</sequence>
<comment type="caution">
    <text evidence="3">The sequence shown here is derived from an EMBL/GenBank/DDBJ whole genome shotgun (WGS) entry which is preliminary data.</text>
</comment>
<feature type="signal peptide" evidence="2">
    <location>
        <begin position="1"/>
        <end position="23"/>
    </location>
</feature>
<evidence type="ECO:0000256" key="2">
    <source>
        <dbReference type="SAM" id="SignalP"/>
    </source>
</evidence>
<keyword evidence="2" id="KW-0732">Signal</keyword>
<evidence type="ECO:0000313" key="4">
    <source>
        <dbReference type="Proteomes" id="UP001551658"/>
    </source>
</evidence>